<dbReference type="Proteomes" id="UP000231382">
    <property type="component" value="Unassembled WGS sequence"/>
</dbReference>
<dbReference type="AlphaFoldDB" id="A0A2H0W6I3"/>
<proteinExistence type="predicted"/>
<dbReference type="PANTHER" id="PTHR41930:SF1">
    <property type="entry name" value="DEPHOSPHO-COA KINASE"/>
    <property type="match status" value="1"/>
</dbReference>
<dbReference type="PANTHER" id="PTHR41930">
    <property type="entry name" value="UPF0200 PROTEIN MJ1399"/>
    <property type="match status" value="1"/>
</dbReference>
<dbReference type="EMBL" id="PEZW01000014">
    <property type="protein sequence ID" value="PIS07713.1"/>
    <property type="molecule type" value="Genomic_DNA"/>
</dbReference>
<reference evidence="2" key="1">
    <citation type="submission" date="2017-09" db="EMBL/GenBank/DDBJ databases">
        <title>Depth-based differentiation of microbial function through sediment-hosted aquifers and enrichment of novel symbionts in the deep terrestrial subsurface.</title>
        <authorList>
            <person name="Probst A.J."/>
            <person name="Ladd B."/>
            <person name="Jarett J.K."/>
            <person name="Geller-Mcgrath D.E."/>
            <person name="Sieber C.M.K."/>
            <person name="Emerson J.B."/>
            <person name="Anantharaman K."/>
            <person name="Thomas B.C."/>
            <person name="Malmstrom R."/>
            <person name="Stieglmeier M."/>
            <person name="Klingl A."/>
            <person name="Woyke T."/>
            <person name="Ryan C.M."/>
            <person name="Banfield J.F."/>
        </authorList>
    </citation>
    <scope>NUCLEOTIDE SEQUENCE [LARGE SCALE GENOMIC DNA]</scope>
</reference>
<name>A0A2H0W6I3_9BACT</name>
<evidence type="ECO:0000313" key="1">
    <source>
        <dbReference type="EMBL" id="PIS07713.1"/>
    </source>
</evidence>
<comment type="caution">
    <text evidence="1">The sequence shown here is derived from an EMBL/GenBank/DDBJ whole genome shotgun (WGS) entry which is preliminary data.</text>
</comment>
<dbReference type="SUPFAM" id="SSF52540">
    <property type="entry name" value="P-loop containing nucleoside triphosphate hydrolases"/>
    <property type="match status" value="1"/>
</dbReference>
<evidence type="ECO:0008006" key="3">
    <source>
        <dbReference type="Google" id="ProtNLM"/>
    </source>
</evidence>
<dbReference type="Pfam" id="PF13238">
    <property type="entry name" value="AAA_18"/>
    <property type="match status" value="1"/>
</dbReference>
<sequence length="185" mass="21178">MIIGVTGWFASGKDTVADYLKEKGLQSISLSDILREKLREEGIEVIRENLLKKGNELREKHGTGHLAELALARIKKVGGKNWIIPSVRQVGEIEELRKSNEFVLWEIYAPIEIRFDRMRKRDKNGEDDAIDTIEEFKKREQLETSGKKNAPQLDLVIPMADIIVDNSGTFEKLYTKIDKLISEVK</sequence>
<gene>
    <name evidence="1" type="ORF">COT78_01945</name>
</gene>
<organism evidence="1 2">
    <name type="scientific">Candidatus Berkelbacteria bacterium CG10_big_fil_rev_8_21_14_0_10_43_13</name>
    <dbReference type="NCBI Taxonomy" id="1974514"/>
    <lineage>
        <taxon>Bacteria</taxon>
        <taxon>Candidatus Berkelbacteria</taxon>
    </lineage>
</organism>
<dbReference type="Gene3D" id="3.40.50.300">
    <property type="entry name" value="P-loop containing nucleotide triphosphate hydrolases"/>
    <property type="match status" value="1"/>
</dbReference>
<dbReference type="InterPro" id="IPR027417">
    <property type="entry name" value="P-loop_NTPase"/>
</dbReference>
<evidence type="ECO:0000313" key="2">
    <source>
        <dbReference type="Proteomes" id="UP000231382"/>
    </source>
</evidence>
<protein>
    <recommendedName>
        <fullName evidence="3">Dephospho-CoA kinase</fullName>
    </recommendedName>
</protein>
<accession>A0A2H0W6I3</accession>